<evidence type="ECO:0000313" key="2">
    <source>
        <dbReference type="EMBL" id="KJU82833.1"/>
    </source>
</evidence>
<sequence length="105" mass="11842">MVDYIRGEPGIREVIVSGGDPLTMNLRLLDWFLGELRTIPRLEVIRIGTRMPVVMPMGITDDLVRMLARHRPLWLNTQFNHPAELTPASIEACDKIPRAGIPVSN</sequence>
<dbReference type="Gene3D" id="3.20.20.70">
    <property type="entry name" value="Aldolase class I"/>
    <property type="match status" value="1"/>
</dbReference>
<evidence type="ECO:0000313" key="3">
    <source>
        <dbReference type="Proteomes" id="UP000033423"/>
    </source>
</evidence>
<dbReference type="InterPro" id="IPR058240">
    <property type="entry name" value="rSAM_sf"/>
</dbReference>
<dbReference type="Proteomes" id="UP000033423">
    <property type="component" value="Unassembled WGS sequence"/>
</dbReference>
<dbReference type="InterPro" id="IPR003739">
    <property type="entry name" value="Lys_aminomutase/Glu_NH3_mut"/>
</dbReference>
<gene>
    <name evidence="2" type="ORF">MBAV_004972</name>
</gene>
<keyword evidence="1" id="KW-0408">Iron</keyword>
<proteinExistence type="predicted"/>
<organism evidence="2 3">
    <name type="scientific">Candidatus Magnetobacterium bavaricum</name>
    <dbReference type="NCBI Taxonomy" id="29290"/>
    <lineage>
        <taxon>Bacteria</taxon>
        <taxon>Pseudomonadati</taxon>
        <taxon>Nitrospirota</taxon>
        <taxon>Thermodesulfovibrionia</taxon>
        <taxon>Thermodesulfovibrionales</taxon>
        <taxon>Candidatus Magnetobacteriaceae</taxon>
        <taxon>Candidatus Magnetobacterium</taxon>
    </lineage>
</organism>
<dbReference type="AlphaFoldDB" id="A0A0F3GQB1"/>
<dbReference type="SUPFAM" id="SSF102114">
    <property type="entry name" value="Radical SAM enzymes"/>
    <property type="match status" value="1"/>
</dbReference>
<keyword evidence="1" id="KW-0479">Metal-binding</keyword>
<keyword evidence="1" id="KW-0004">4Fe-4S</keyword>
<protein>
    <submittedName>
        <fullName evidence="2">L-lysine 2,3-aminomutase</fullName>
    </submittedName>
</protein>
<feature type="non-terminal residue" evidence="2">
    <location>
        <position position="105"/>
    </location>
</feature>
<comment type="caution">
    <text evidence="2">The sequence shown here is derived from an EMBL/GenBank/DDBJ whole genome shotgun (WGS) entry which is preliminary data.</text>
</comment>
<keyword evidence="3" id="KW-1185">Reference proteome</keyword>
<accession>A0A0F3GQB1</accession>
<dbReference type="EMBL" id="LACI01002150">
    <property type="protein sequence ID" value="KJU82833.1"/>
    <property type="molecule type" value="Genomic_DNA"/>
</dbReference>
<reference evidence="2 3" key="1">
    <citation type="submission" date="2015-02" db="EMBL/GenBank/DDBJ databases">
        <title>Single-cell genomics of uncultivated deep-branching MTB reveals a conserved set of magnetosome genes.</title>
        <authorList>
            <person name="Kolinko S."/>
            <person name="Richter M."/>
            <person name="Glockner F.O."/>
            <person name="Brachmann A."/>
            <person name="Schuler D."/>
        </authorList>
    </citation>
    <scope>NUCLEOTIDE SEQUENCE [LARGE SCALE GENOMIC DNA]</scope>
    <source>
        <strain evidence="2">TM-1</strain>
    </source>
</reference>
<evidence type="ECO:0000256" key="1">
    <source>
        <dbReference type="ARBA" id="ARBA00022485"/>
    </source>
</evidence>
<dbReference type="PANTHER" id="PTHR30538">
    <property type="entry name" value="LYSINE 2,3-AMINOMUTASE-RELATED"/>
    <property type="match status" value="1"/>
</dbReference>
<dbReference type="PANTHER" id="PTHR30538:SF1">
    <property type="entry name" value="L-LYSINE 2,3-AMINOMUTASE"/>
    <property type="match status" value="1"/>
</dbReference>
<name>A0A0F3GQB1_9BACT</name>
<dbReference type="GO" id="GO:0051539">
    <property type="term" value="F:4 iron, 4 sulfur cluster binding"/>
    <property type="evidence" value="ECO:0007669"/>
    <property type="project" value="UniProtKB-KW"/>
</dbReference>
<dbReference type="InterPro" id="IPR013785">
    <property type="entry name" value="Aldolase_TIM"/>
</dbReference>
<keyword evidence="1" id="KW-0411">Iron-sulfur</keyword>